<dbReference type="EMBL" id="UINC01157460">
    <property type="protein sequence ID" value="SVD54458.1"/>
    <property type="molecule type" value="Genomic_DNA"/>
</dbReference>
<organism evidence="3">
    <name type="scientific">marine metagenome</name>
    <dbReference type="NCBI Taxonomy" id="408172"/>
    <lineage>
        <taxon>unclassified sequences</taxon>
        <taxon>metagenomes</taxon>
        <taxon>ecological metagenomes</taxon>
    </lineage>
</organism>
<evidence type="ECO:0000256" key="2">
    <source>
        <dbReference type="SAM" id="Phobius"/>
    </source>
</evidence>
<evidence type="ECO:0000256" key="1">
    <source>
        <dbReference type="SAM" id="MobiDB-lite"/>
    </source>
</evidence>
<gene>
    <name evidence="3" type="ORF">METZ01_LOCUS407312</name>
</gene>
<name>A0A382W8L4_9ZZZZ</name>
<sequence>MRKNNIIYLGIIFVWCCLVLIFEDWSYEDLSILEKTNSSSDIISNDVFESTSSIKSKSSSSASKSSSSTSRKKECRCCGKRFTHSGYKIGYGETAYGNIDKIGVQPGPYDSEYCAFLCEHMDGLG</sequence>
<reference evidence="3" key="1">
    <citation type="submission" date="2018-05" db="EMBL/GenBank/DDBJ databases">
        <authorList>
            <person name="Lanie J.A."/>
            <person name="Ng W.-L."/>
            <person name="Kazmierczak K.M."/>
            <person name="Andrzejewski T.M."/>
            <person name="Davidsen T.M."/>
            <person name="Wayne K.J."/>
            <person name="Tettelin H."/>
            <person name="Glass J.I."/>
            <person name="Rusch D."/>
            <person name="Podicherti R."/>
            <person name="Tsui H.-C.T."/>
            <person name="Winkler M.E."/>
        </authorList>
    </citation>
    <scope>NUCLEOTIDE SEQUENCE</scope>
</reference>
<evidence type="ECO:0000313" key="3">
    <source>
        <dbReference type="EMBL" id="SVD54458.1"/>
    </source>
</evidence>
<accession>A0A382W8L4</accession>
<keyword evidence="2" id="KW-1133">Transmembrane helix</keyword>
<proteinExistence type="predicted"/>
<feature type="compositionally biased region" description="Low complexity" evidence="1">
    <location>
        <begin position="51"/>
        <end position="69"/>
    </location>
</feature>
<protein>
    <submittedName>
        <fullName evidence="3">Uncharacterized protein</fullName>
    </submittedName>
</protein>
<keyword evidence="2" id="KW-0472">Membrane</keyword>
<feature type="transmembrane region" description="Helical" evidence="2">
    <location>
        <begin position="6"/>
        <end position="25"/>
    </location>
</feature>
<keyword evidence="2" id="KW-0812">Transmembrane</keyword>
<dbReference type="AlphaFoldDB" id="A0A382W8L4"/>
<feature type="non-terminal residue" evidence="3">
    <location>
        <position position="125"/>
    </location>
</feature>
<feature type="region of interest" description="Disordered" evidence="1">
    <location>
        <begin position="51"/>
        <end position="74"/>
    </location>
</feature>